<keyword evidence="9" id="KW-1185">Reference proteome</keyword>
<dbReference type="PANTHER" id="PTHR30294">
    <property type="entry name" value="MEMBRANE COMPONENT OF ABC TRANSPORTER YHHJ-RELATED"/>
    <property type="match status" value="1"/>
</dbReference>
<evidence type="ECO:0000256" key="2">
    <source>
        <dbReference type="ARBA" id="ARBA00022475"/>
    </source>
</evidence>
<dbReference type="PANTHER" id="PTHR30294:SF48">
    <property type="entry name" value="LINEARMYCIN RESISTANCE PERMEASE PROTEIN LNRM"/>
    <property type="match status" value="1"/>
</dbReference>
<keyword evidence="3 6" id="KW-0812">Transmembrane</keyword>
<gene>
    <name evidence="8" type="ORF">F4V43_00785</name>
</gene>
<evidence type="ECO:0000256" key="3">
    <source>
        <dbReference type="ARBA" id="ARBA00022692"/>
    </source>
</evidence>
<feature type="transmembrane region" description="Helical" evidence="6">
    <location>
        <begin position="223"/>
        <end position="246"/>
    </location>
</feature>
<reference evidence="8 9" key="1">
    <citation type="submission" date="2019-09" db="EMBL/GenBank/DDBJ databases">
        <title>Bacillus ochoae sp. nov., Paenibacillus whitsoniae sp. nov., Paenibacillus spiritus sp. nov. Isolated from the Mars Exploration Rover during spacecraft assembly.</title>
        <authorList>
            <person name="Seuylemezian A."/>
            <person name="Vaishampayan P."/>
        </authorList>
    </citation>
    <scope>NUCLEOTIDE SEQUENCE [LARGE SCALE GENOMIC DNA]</scope>
    <source>
        <strain evidence="8 9">MER_111</strain>
    </source>
</reference>
<dbReference type="Pfam" id="PF12698">
    <property type="entry name" value="ABC2_membrane_3"/>
    <property type="match status" value="1"/>
</dbReference>
<proteinExistence type="predicted"/>
<keyword evidence="4 6" id="KW-1133">Transmembrane helix</keyword>
<organism evidence="8 9">
    <name type="scientific">Paenibacillus spiritus</name>
    <dbReference type="NCBI Taxonomy" id="2496557"/>
    <lineage>
        <taxon>Bacteria</taxon>
        <taxon>Bacillati</taxon>
        <taxon>Bacillota</taxon>
        <taxon>Bacilli</taxon>
        <taxon>Bacillales</taxon>
        <taxon>Paenibacillaceae</taxon>
        <taxon>Paenibacillus</taxon>
    </lineage>
</organism>
<protein>
    <submittedName>
        <fullName evidence="8">ABC transporter permease</fullName>
    </submittedName>
</protein>
<dbReference type="InterPro" id="IPR013525">
    <property type="entry name" value="ABC2_TM"/>
</dbReference>
<evidence type="ECO:0000313" key="9">
    <source>
        <dbReference type="Proteomes" id="UP000367750"/>
    </source>
</evidence>
<evidence type="ECO:0000256" key="5">
    <source>
        <dbReference type="ARBA" id="ARBA00023136"/>
    </source>
</evidence>
<evidence type="ECO:0000256" key="4">
    <source>
        <dbReference type="ARBA" id="ARBA00022989"/>
    </source>
</evidence>
<feature type="transmembrane region" description="Helical" evidence="6">
    <location>
        <begin position="180"/>
        <end position="202"/>
    </location>
</feature>
<evidence type="ECO:0000256" key="1">
    <source>
        <dbReference type="ARBA" id="ARBA00004651"/>
    </source>
</evidence>
<dbReference type="GO" id="GO:0005886">
    <property type="term" value="C:plasma membrane"/>
    <property type="evidence" value="ECO:0007669"/>
    <property type="project" value="UniProtKB-SubCell"/>
</dbReference>
<dbReference type="RefSeq" id="WP_150456328.1">
    <property type="nucleotide sequence ID" value="NZ_VYKK01000002.1"/>
</dbReference>
<keyword evidence="2" id="KW-1003">Cell membrane</keyword>
<name>A0A5J5GLG0_9BACL</name>
<feature type="domain" description="ABC-2 type transporter transmembrane" evidence="7">
    <location>
        <begin position="21"/>
        <end position="363"/>
    </location>
</feature>
<dbReference type="EMBL" id="VYKK01000002">
    <property type="protein sequence ID" value="KAA9008453.1"/>
    <property type="molecule type" value="Genomic_DNA"/>
</dbReference>
<evidence type="ECO:0000256" key="6">
    <source>
        <dbReference type="SAM" id="Phobius"/>
    </source>
</evidence>
<comment type="caution">
    <text evidence="8">The sequence shown here is derived from an EMBL/GenBank/DDBJ whole genome shotgun (WGS) entry which is preliminary data.</text>
</comment>
<evidence type="ECO:0000313" key="8">
    <source>
        <dbReference type="EMBL" id="KAA9008453.1"/>
    </source>
</evidence>
<dbReference type="GO" id="GO:0140359">
    <property type="term" value="F:ABC-type transporter activity"/>
    <property type="evidence" value="ECO:0007669"/>
    <property type="project" value="InterPro"/>
</dbReference>
<dbReference type="Proteomes" id="UP000367750">
    <property type="component" value="Unassembled WGS sequence"/>
</dbReference>
<dbReference type="OrthoDB" id="1864035at2"/>
<keyword evidence="5 6" id="KW-0472">Membrane</keyword>
<sequence>MNILAIAWRQIRATLRDRTAFVFMLAFPIVLMLILGTALSNAFSSGIEMDTVSLTYSRTAQNPGLLKAWDQFENQLRKQKVKLTAAADPEQARKAVQEGRYSAYAEIGDKGIRFYGENSIESTVAQGMLTVFADKYNLAAAVMKNKPERAEAILAGAGGEASFIRETSIASDKKPDSLDYYAMAMSTMTAFYACMSASNLLSGERSRRTSIRLMAAPVSRAEIFTGKVLGNTLINCIFVLTVFAISKWGFGADWGQRTGMVLGVLFTEVLLAVSIGLGCSFLFKDNTGTTVALILTQFISFFGGAYFPLGQMGGWMNIVSGLSPLRWANQALTGLIYEHSASEAVQAMGLNIGIALLLLLLAAGSLQRREEL</sequence>
<feature type="transmembrane region" description="Helical" evidence="6">
    <location>
        <begin position="258"/>
        <end position="283"/>
    </location>
</feature>
<accession>A0A5J5GLG0</accession>
<evidence type="ECO:0000259" key="7">
    <source>
        <dbReference type="Pfam" id="PF12698"/>
    </source>
</evidence>
<dbReference type="InterPro" id="IPR051449">
    <property type="entry name" value="ABC-2_transporter_component"/>
</dbReference>
<feature type="transmembrane region" description="Helical" evidence="6">
    <location>
        <begin position="21"/>
        <end position="43"/>
    </location>
</feature>
<feature type="transmembrane region" description="Helical" evidence="6">
    <location>
        <begin position="344"/>
        <end position="366"/>
    </location>
</feature>
<comment type="subcellular location">
    <subcellularLocation>
        <location evidence="1">Cell membrane</location>
        <topology evidence="1">Multi-pass membrane protein</topology>
    </subcellularLocation>
</comment>
<dbReference type="AlphaFoldDB" id="A0A5J5GLG0"/>
<feature type="transmembrane region" description="Helical" evidence="6">
    <location>
        <begin position="290"/>
        <end position="309"/>
    </location>
</feature>